<dbReference type="InterPro" id="IPR018497">
    <property type="entry name" value="Peptidase_M13_C"/>
</dbReference>
<name>A0AA88H8Q6_ARTSF</name>
<dbReference type="Pfam" id="PF01431">
    <property type="entry name" value="Peptidase_M13"/>
    <property type="match status" value="2"/>
</dbReference>
<accession>A0AA88H8Q6</accession>
<dbReference type="Proteomes" id="UP001187531">
    <property type="component" value="Unassembled WGS sequence"/>
</dbReference>
<dbReference type="GO" id="GO:0005886">
    <property type="term" value="C:plasma membrane"/>
    <property type="evidence" value="ECO:0007669"/>
    <property type="project" value="TreeGrafter"/>
</dbReference>
<evidence type="ECO:0000259" key="1">
    <source>
        <dbReference type="Pfam" id="PF01431"/>
    </source>
</evidence>
<feature type="domain" description="Peptidase M13 C-terminal" evidence="1">
    <location>
        <begin position="139"/>
        <end position="228"/>
    </location>
</feature>
<evidence type="ECO:0000313" key="2">
    <source>
        <dbReference type="EMBL" id="KAK2705679.1"/>
    </source>
</evidence>
<dbReference type="PANTHER" id="PTHR11733:SF241">
    <property type="entry name" value="GH26575P-RELATED"/>
    <property type="match status" value="1"/>
</dbReference>
<evidence type="ECO:0000313" key="3">
    <source>
        <dbReference type="Proteomes" id="UP001187531"/>
    </source>
</evidence>
<dbReference type="EMBL" id="JAVRJZ010000020">
    <property type="protein sequence ID" value="KAK2705679.1"/>
    <property type="molecule type" value="Genomic_DNA"/>
</dbReference>
<comment type="caution">
    <text evidence="2">The sequence shown here is derived from an EMBL/GenBank/DDBJ whole genome shotgun (WGS) entry which is preliminary data.</text>
</comment>
<dbReference type="Gene3D" id="3.40.390.10">
    <property type="entry name" value="Collagenase (Catalytic Domain)"/>
    <property type="match status" value="1"/>
</dbReference>
<reference evidence="2" key="1">
    <citation type="submission" date="2023-07" db="EMBL/GenBank/DDBJ databases">
        <title>Chromosome-level genome assembly of Artemia franciscana.</title>
        <authorList>
            <person name="Jo E."/>
        </authorList>
    </citation>
    <scope>NUCLEOTIDE SEQUENCE</scope>
    <source>
        <tissue evidence="2">Whole body</tissue>
    </source>
</reference>
<protein>
    <recommendedName>
        <fullName evidence="1">Peptidase M13 C-terminal domain-containing protein</fullName>
    </recommendedName>
</protein>
<dbReference type="GO" id="GO:0016485">
    <property type="term" value="P:protein processing"/>
    <property type="evidence" value="ECO:0007669"/>
    <property type="project" value="TreeGrafter"/>
</dbReference>
<gene>
    <name evidence="2" type="ORF">QYM36_015903</name>
</gene>
<dbReference type="InterPro" id="IPR024079">
    <property type="entry name" value="MetalloPept_cat_dom_sf"/>
</dbReference>
<dbReference type="GO" id="GO:0004222">
    <property type="term" value="F:metalloendopeptidase activity"/>
    <property type="evidence" value="ECO:0007669"/>
    <property type="project" value="InterPro"/>
</dbReference>
<dbReference type="InterPro" id="IPR000718">
    <property type="entry name" value="Peptidase_M13"/>
</dbReference>
<proteinExistence type="predicted"/>
<feature type="domain" description="Peptidase M13 C-terminal" evidence="1">
    <location>
        <begin position="25"/>
        <end position="90"/>
    </location>
</feature>
<dbReference type="PROSITE" id="PS51885">
    <property type="entry name" value="NEPRILYSIN"/>
    <property type="match status" value="1"/>
</dbReference>
<dbReference type="PANTHER" id="PTHR11733">
    <property type="entry name" value="ZINC METALLOPROTEASE FAMILY M13 NEPRILYSIN-RELATED"/>
    <property type="match status" value="1"/>
</dbReference>
<keyword evidence="3" id="KW-1185">Reference proteome</keyword>
<sequence length="229" mass="26487">MSNSAYTTFELEQANITVFAPGRCRQYDKKGNLQQWWNNQTIKAYRTLINCFVEQYGNYKIQEIDQNLNGRLTVLENIADNVGLKIAYKVRLLVPDFIDIASLRFNLFEKRISFVSFKYSIYEPDVAPRLIASFSYVGQAYKKWVERNGSEELLPGLALSHDQLFFLGYAQIWCELTRPEEAVTRSRTSRHPPGYLRVRGPLSNLKQYAMAYSCPTNSKFNPDSKCSVF</sequence>
<dbReference type="AlphaFoldDB" id="A0AA88H8Q6"/>
<dbReference type="SUPFAM" id="SSF55486">
    <property type="entry name" value="Metalloproteases ('zincins'), catalytic domain"/>
    <property type="match status" value="2"/>
</dbReference>
<organism evidence="2 3">
    <name type="scientific">Artemia franciscana</name>
    <name type="common">Brine shrimp</name>
    <name type="synonym">Artemia sanfranciscana</name>
    <dbReference type="NCBI Taxonomy" id="6661"/>
    <lineage>
        <taxon>Eukaryota</taxon>
        <taxon>Metazoa</taxon>
        <taxon>Ecdysozoa</taxon>
        <taxon>Arthropoda</taxon>
        <taxon>Crustacea</taxon>
        <taxon>Branchiopoda</taxon>
        <taxon>Anostraca</taxon>
        <taxon>Artemiidae</taxon>
        <taxon>Artemia</taxon>
    </lineage>
</organism>